<dbReference type="InterPro" id="IPR057008">
    <property type="entry name" value="SpoVR-like_C"/>
</dbReference>
<proteinExistence type="predicted"/>
<dbReference type="AlphaFoldDB" id="A0A369TH64"/>
<dbReference type="NCBIfam" id="NF008737">
    <property type="entry name" value="PRK11767.1"/>
    <property type="match status" value="1"/>
</dbReference>
<evidence type="ECO:0000259" key="2">
    <source>
        <dbReference type="Pfam" id="PF24755"/>
    </source>
</evidence>
<keyword evidence="4" id="KW-1185">Reference proteome</keyword>
<protein>
    <submittedName>
        <fullName evidence="3">SpoVR family protein</fullName>
    </submittedName>
</protein>
<dbReference type="Pfam" id="PF24755">
    <property type="entry name" value="SpoVR_C"/>
    <property type="match status" value="1"/>
</dbReference>
<dbReference type="InterPro" id="IPR007390">
    <property type="entry name" value="Spore_V_R"/>
</dbReference>
<name>A0A369TH64_9PROT</name>
<dbReference type="InterPro" id="IPR057270">
    <property type="entry name" value="Ycgb-like"/>
</dbReference>
<evidence type="ECO:0000313" key="3">
    <source>
        <dbReference type="EMBL" id="RDD63715.1"/>
    </source>
</evidence>
<gene>
    <name evidence="3" type="ORF">DRB17_00595</name>
</gene>
<comment type="caution">
    <text evidence="3">The sequence shown here is derived from an EMBL/GenBank/DDBJ whole genome shotgun (WGS) entry which is preliminary data.</text>
</comment>
<feature type="domain" description="SpoVR protein-like N-terminal" evidence="1">
    <location>
        <begin position="13"/>
        <end position="434"/>
    </location>
</feature>
<dbReference type="InterPro" id="IPR056174">
    <property type="entry name" value="SpoVR_N"/>
</dbReference>
<evidence type="ECO:0000313" key="4">
    <source>
        <dbReference type="Proteomes" id="UP000253941"/>
    </source>
</evidence>
<organism evidence="3 4">
    <name type="scientific">Ferruginivarius sediminum</name>
    <dbReference type="NCBI Taxonomy" id="2661937"/>
    <lineage>
        <taxon>Bacteria</taxon>
        <taxon>Pseudomonadati</taxon>
        <taxon>Pseudomonadota</taxon>
        <taxon>Alphaproteobacteria</taxon>
        <taxon>Rhodospirillales</taxon>
        <taxon>Rhodospirillaceae</taxon>
        <taxon>Ferruginivarius</taxon>
    </lineage>
</organism>
<dbReference type="EMBL" id="QPMH01000001">
    <property type="protein sequence ID" value="RDD63715.1"/>
    <property type="molecule type" value="Genomic_DNA"/>
</dbReference>
<dbReference type="Pfam" id="PF04293">
    <property type="entry name" value="SpoVR"/>
    <property type="match status" value="1"/>
</dbReference>
<reference evidence="3 4" key="1">
    <citation type="submission" date="2018-07" db="EMBL/GenBank/DDBJ databases">
        <title>Venubactetium sediminum gen. nov., sp. nov., isolated from a marine solar saltern.</title>
        <authorList>
            <person name="Wang S."/>
        </authorList>
    </citation>
    <scope>NUCLEOTIDE SEQUENCE [LARGE SCALE GENOMIC DNA]</scope>
    <source>
        <strain evidence="3 4">WD2A32</strain>
    </source>
</reference>
<feature type="domain" description="SpoVR-like C-terminal" evidence="2">
    <location>
        <begin position="440"/>
        <end position="494"/>
    </location>
</feature>
<evidence type="ECO:0000259" key="1">
    <source>
        <dbReference type="Pfam" id="PF04293"/>
    </source>
</evidence>
<accession>A0A369TH64</accession>
<dbReference type="PANTHER" id="PTHR30029">
    <property type="entry name" value="STAGE V SPORULATION PROTEIN R"/>
    <property type="match status" value="1"/>
</dbReference>
<dbReference type="PANTHER" id="PTHR30029:SF2">
    <property type="entry name" value="STAGE V SPORULATION PROTEIN R"/>
    <property type="match status" value="1"/>
</dbReference>
<sequence>MRTTSGLLYEGADWNFDTLQRTYDAIEEIGTGELGLDLYRNQIEVITAEQMLDAYAGVGMPVMYRHWSFGKRFAQNDTLYRKGLRGLALEIVINSNPSICYVMEENTMTMQATVLAHAAMGHNHFFKSNHAFQSRTDANAILDYIAFTKRYVARCEERYGVKAVERVLDAAHALSDQGVDRFGRRERPRIGKERERAIQRLEEAQADYNDLWRTLPARKARPEVDLDEEAERRSLGLPEENLLYFLEKHAPQLKDWERELLRIVRNMASYFEPQRQTKVMNEGCACWCHYQIMNRLHRQGRIDDSAMLEFLHLHSSVVFQPDFDDRRFSSINPYALGFAMMRDIERICTEPTEEDTAWFPDIAGNGCPVETLRRAWTDFRDESFIRQYLSPRVIRDFHLFKIDDDGESPELRVAAIHDESGYKRIRRSLATAYDPATDLPRIEIVDADMQGGRTLVLQHTVRDGQVLDALETRRVLRHIAALWGYPVVLCEVDADGDRVFAEHKLDSEALMA</sequence>
<dbReference type="Proteomes" id="UP000253941">
    <property type="component" value="Unassembled WGS sequence"/>
</dbReference>
<dbReference type="RefSeq" id="WP_114580228.1">
    <property type="nucleotide sequence ID" value="NZ_QPMH01000001.1"/>
</dbReference>